<protein>
    <submittedName>
        <fullName evidence="1">Uncharacterized protein</fullName>
    </submittedName>
</protein>
<sequence>MVLQTVEQPWPWDDCFGFNNGMSARLLWSGKLQLKMSSVAPSIVTVDKPLLIKTRWEMVVV</sequence>
<accession>A0A9X1MTF4</accession>
<dbReference type="RefSeq" id="WP_230608279.1">
    <property type="nucleotide sequence ID" value="NZ_JAJNAG010000005.1"/>
</dbReference>
<dbReference type="Proteomes" id="UP001139171">
    <property type="component" value="Unassembled WGS sequence"/>
</dbReference>
<proteinExistence type="predicted"/>
<gene>
    <name evidence="1" type="ORF">LPW36_04105</name>
</gene>
<organism evidence="1 2">
    <name type="scientific">Limnobaculum eriocheiris</name>
    <dbReference type="NCBI Taxonomy" id="2897391"/>
    <lineage>
        <taxon>Bacteria</taxon>
        <taxon>Pseudomonadati</taxon>
        <taxon>Pseudomonadota</taxon>
        <taxon>Gammaproteobacteria</taxon>
        <taxon>Enterobacterales</taxon>
        <taxon>Budviciaceae</taxon>
        <taxon>Limnobaculum</taxon>
    </lineage>
</organism>
<comment type="caution">
    <text evidence="1">The sequence shown here is derived from an EMBL/GenBank/DDBJ whole genome shotgun (WGS) entry which is preliminary data.</text>
</comment>
<dbReference type="AlphaFoldDB" id="A0A9X1MTF4"/>
<name>A0A9X1MTF4_9GAMM</name>
<evidence type="ECO:0000313" key="1">
    <source>
        <dbReference type="EMBL" id="MCD1125216.1"/>
    </source>
</evidence>
<evidence type="ECO:0000313" key="2">
    <source>
        <dbReference type="Proteomes" id="UP001139171"/>
    </source>
</evidence>
<reference evidence="1" key="1">
    <citation type="submission" date="2021-11" db="EMBL/GenBank/DDBJ databases">
        <title>Jinshanibacter sp. isolated from one year old Eriocheir sinensis.</title>
        <authorList>
            <person name="Li J.-Y."/>
            <person name="He W."/>
            <person name="Gao T.-H."/>
        </authorList>
    </citation>
    <scope>NUCLEOTIDE SEQUENCE</scope>
    <source>
        <strain evidence="1">LJY008</strain>
    </source>
</reference>
<keyword evidence="2" id="KW-1185">Reference proteome</keyword>
<dbReference type="EMBL" id="JAJNAG010000005">
    <property type="protein sequence ID" value="MCD1125216.1"/>
    <property type="molecule type" value="Genomic_DNA"/>
</dbReference>